<feature type="DNA-binding region" description="H-T-H motif" evidence="2">
    <location>
        <begin position="32"/>
        <end position="51"/>
    </location>
</feature>
<reference evidence="4 5" key="1">
    <citation type="submission" date="2020-08" db="EMBL/GenBank/DDBJ databases">
        <title>Cohnella phylogeny.</title>
        <authorList>
            <person name="Dunlap C."/>
        </authorList>
    </citation>
    <scope>NUCLEOTIDE SEQUENCE [LARGE SCALE GENOMIC DNA]</scope>
    <source>
        <strain evidence="4 5">CBP 2801</strain>
    </source>
</reference>
<evidence type="ECO:0000313" key="5">
    <source>
        <dbReference type="Proteomes" id="UP000564644"/>
    </source>
</evidence>
<accession>A0A7X0SR39</accession>
<dbReference type="PROSITE" id="PS01081">
    <property type="entry name" value="HTH_TETR_1"/>
    <property type="match status" value="1"/>
</dbReference>
<dbReference type="PANTHER" id="PTHR30328">
    <property type="entry name" value="TRANSCRIPTIONAL REPRESSOR"/>
    <property type="match status" value="1"/>
</dbReference>
<protein>
    <submittedName>
        <fullName evidence="4">TetR family transcriptional regulator</fullName>
    </submittedName>
</protein>
<evidence type="ECO:0000313" key="4">
    <source>
        <dbReference type="EMBL" id="MBB6733559.1"/>
    </source>
</evidence>
<dbReference type="InterPro" id="IPR001647">
    <property type="entry name" value="HTH_TetR"/>
</dbReference>
<dbReference type="SUPFAM" id="SSF46689">
    <property type="entry name" value="Homeodomain-like"/>
    <property type="match status" value="1"/>
</dbReference>
<dbReference type="EMBL" id="JACJVO010000028">
    <property type="protein sequence ID" value="MBB6733559.1"/>
    <property type="molecule type" value="Genomic_DNA"/>
</dbReference>
<dbReference type="Pfam" id="PF00440">
    <property type="entry name" value="TetR_N"/>
    <property type="match status" value="1"/>
</dbReference>
<gene>
    <name evidence="4" type="ORF">H7C18_21775</name>
</gene>
<organism evidence="4 5">
    <name type="scientific">Cohnella zeiphila</name>
    <dbReference type="NCBI Taxonomy" id="2761120"/>
    <lineage>
        <taxon>Bacteria</taxon>
        <taxon>Bacillati</taxon>
        <taxon>Bacillota</taxon>
        <taxon>Bacilli</taxon>
        <taxon>Bacillales</taxon>
        <taxon>Paenibacillaceae</taxon>
        <taxon>Cohnella</taxon>
    </lineage>
</organism>
<dbReference type="Gene3D" id="1.10.357.10">
    <property type="entry name" value="Tetracycline Repressor, domain 2"/>
    <property type="match status" value="1"/>
</dbReference>
<sequence length="206" mass="23872">MTDHDDKELSTKEIILNTALRIIQQEGLESVTLRKIASSANVNLALVNYYFGSKDNLISEALKLMFDSKVLALDILDDRSVDPITRYRRYMLHCAKMLQEQPDLLRQMLGNGNIKFDTAHEYVGYLKKLGASKIISVLREITGEEDSEVLASMMMQIHAACFFPTFLMRHRKFIFGEQQSLPIERQIDLLFDHYFSRYKQSPTQDR</sequence>
<dbReference type="PRINTS" id="PR00455">
    <property type="entry name" value="HTHTETR"/>
</dbReference>
<comment type="caution">
    <text evidence="4">The sequence shown here is derived from an EMBL/GenBank/DDBJ whole genome shotgun (WGS) entry which is preliminary data.</text>
</comment>
<dbReference type="InterPro" id="IPR050109">
    <property type="entry name" value="HTH-type_TetR-like_transc_reg"/>
</dbReference>
<evidence type="ECO:0000256" key="2">
    <source>
        <dbReference type="PROSITE-ProRule" id="PRU00335"/>
    </source>
</evidence>
<keyword evidence="1 2" id="KW-0238">DNA-binding</keyword>
<name>A0A7X0SR39_9BACL</name>
<keyword evidence="5" id="KW-1185">Reference proteome</keyword>
<dbReference type="PANTHER" id="PTHR30328:SF54">
    <property type="entry name" value="HTH-TYPE TRANSCRIPTIONAL REPRESSOR SCO4008"/>
    <property type="match status" value="1"/>
</dbReference>
<dbReference type="AlphaFoldDB" id="A0A7X0SR39"/>
<evidence type="ECO:0000259" key="3">
    <source>
        <dbReference type="PROSITE" id="PS50977"/>
    </source>
</evidence>
<dbReference type="PROSITE" id="PS50977">
    <property type="entry name" value="HTH_TETR_2"/>
    <property type="match status" value="1"/>
</dbReference>
<proteinExistence type="predicted"/>
<dbReference type="GO" id="GO:0003677">
    <property type="term" value="F:DNA binding"/>
    <property type="evidence" value="ECO:0007669"/>
    <property type="project" value="UniProtKB-UniRule"/>
</dbReference>
<dbReference type="Proteomes" id="UP000564644">
    <property type="component" value="Unassembled WGS sequence"/>
</dbReference>
<dbReference type="InterPro" id="IPR023772">
    <property type="entry name" value="DNA-bd_HTH_TetR-type_CS"/>
</dbReference>
<dbReference type="RefSeq" id="WP_185131225.1">
    <property type="nucleotide sequence ID" value="NZ_JACJVO010000028.1"/>
</dbReference>
<feature type="domain" description="HTH tetR-type" evidence="3">
    <location>
        <begin position="9"/>
        <end position="69"/>
    </location>
</feature>
<evidence type="ECO:0000256" key="1">
    <source>
        <dbReference type="ARBA" id="ARBA00023125"/>
    </source>
</evidence>
<dbReference type="GO" id="GO:0006355">
    <property type="term" value="P:regulation of DNA-templated transcription"/>
    <property type="evidence" value="ECO:0007669"/>
    <property type="project" value="UniProtKB-ARBA"/>
</dbReference>
<dbReference type="InterPro" id="IPR009057">
    <property type="entry name" value="Homeodomain-like_sf"/>
</dbReference>